<evidence type="ECO:0000259" key="7">
    <source>
        <dbReference type="Pfam" id="PF03553"/>
    </source>
</evidence>
<organism evidence="8 9">
    <name type="scientific">Halovenus salina</name>
    <dbReference type="NCBI Taxonomy" id="1510225"/>
    <lineage>
        <taxon>Archaea</taxon>
        <taxon>Methanobacteriati</taxon>
        <taxon>Methanobacteriota</taxon>
        <taxon>Stenosarchaea group</taxon>
        <taxon>Halobacteria</taxon>
        <taxon>Halobacteriales</taxon>
        <taxon>Haloarculaceae</taxon>
        <taxon>Halovenus</taxon>
    </lineage>
</organism>
<keyword evidence="3 6" id="KW-0812">Transmembrane</keyword>
<dbReference type="Pfam" id="PF03553">
    <property type="entry name" value="Na_H_antiporter"/>
    <property type="match status" value="1"/>
</dbReference>
<feature type="transmembrane region" description="Helical" evidence="6">
    <location>
        <begin position="62"/>
        <end position="82"/>
    </location>
</feature>
<evidence type="ECO:0000256" key="5">
    <source>
        <dbReference type="ARBA" id="ARBA00023136"/>
    </source>
</evidence>
<feature type="transmembrane region" description="Helical" evidence="6">
    <location>
        <begin position="301"/>
        <end position="324"/>
    </location>
</feature>
<feature type="domain" description="Na+/H+ antiporter NhaC-like C-terminal" evidence="7">
    <location>
        <begin position="156"/>
        <end position="483"/>
    </location>
</feature>
<keyword evidence="2" id="KW-1003">Cell membrane</keyword>
<dbReference type="EMBL" id="JBHSZI010000001">
    <property type="protein sequence ID" value="MFC7059227.1"/>
    <property type="molecule type" value="Genomic_DNA"/>
</dbReference>
<feature type="transmembrane region" description="Helical" evidence="6">
    <location>
        <begin position="465"/>
        <end position="484"/>
    </location>
</feature>
<keyword evidence="5 6" id="KW-0472">Membrane</keyword>
<dbReference type="PANTHER" id="PTHR43478:SF1">
    <property type="entry name" value="NA+_H+ ANTIPORTER NHAC-LIKE C-TERMINAL DOMAIN-CONTAINING PROTEIN"/>
    <property type="match status" value="1"/>
</dbReference>
<evidence type="ECO:0000256" key="1">
    <source>
        <dbReference type="ARBA" id="ARBA00004651"/>
    </source>
</evidence>
<dbReference type="GO" id="GO:0005886">
    <property type="term" value="C:plasma membrane"/>
    <property type="evidence" value="ECO:0007669"/>
    <property type="project" value="UniProtKB-SubCell"/>
</dbReference>
<evidence type="ECO:0000313" key="8">
    <source>
        <dbReference type="EMBL" id="MFC7059227.1"/>
    </source>
</evidence>
<evidence type="ECO:0000313" key="9">
    <source>
        <dbReference type="Proteomes" id="UP001596445"/>
    </source>
</evidence>
<dbReference type="PANTHER" id="PTHR43478">
    <property type="entry name" value="NA+/H+ ANTIPORTER-RELATED"/>
    <property type="match status" value="1"/>
</dbReference>
<keyword evidence="4 6" id="KW-1133">Transmembrane helix</keyword>
<feature type="transmembrane region" description="Helical" evidence="6">
    <location>
        <begin position="146"/>
        <end position="166"/>
    </location>
</feature>
<accession>A0ABD5W944</accession>
<evidence type="ECO:0000256" key="6">
    <source>
        <dbReference type="SAM" id="Phobius"/>
    </source>
</evidence>
<protein>
    <submittedName>
        <fullName evidence="8">Na+/H+ antiporter NhaC family protein</fullName>
    </submittedName>
</protein>
<feature type="transmembrane region" description="Helical" evidence="6">
    <location>
        <begin position="490"/>
        <end position="508"/>
    </location>
</feature>
<evidence type="ECO:0000256" key="3">
    <source>
        <dbReference type="ARBA" id="ARBA00022692"/>
    </source>
</evidence>
<sequence>MVEGTVWSVVPPLVAIGLAIITRKAILSLFLGIWSGAVLYTGNVGIIQTFDWMVAAILADDGFHVQIILFTLLLGSGVAMIWRLGGAVAIRNWAIERIDSQRTAGLMAWGLGTGFFFDDYANTAIVGSTMKEISDNLRISREKLSYLIDSTAAPAATLGISSWVAFQISMIELGYEETGLPEEEIPGGFSVFLESWPFNMYSILAIVMVFVIVVTGRDFGEMLSAERRAATTGKVNRDGARPMQDVEGDLGRPNVDNPKIATFVVPILVLVVGVLGVAAWTGNVFQGAGVEEFSDNADFTLALLLGSFGMVATSYVLGYAYGILSLGESVDTTIDGFGIMLTAVTILVLAWSLGEAVSALETGQFVSEQIDGVVGENLLPVVVFFAAAFTAFSTGSSWGTMSILTPIAIPVAWDIAASHELVAVMVGMIFSGAIFGDHSSPISDTTVLSATFSGADLIDHVRTQLYYAVTVAAVVVVLMLVWGYTGVTPWLLVLVGIGMVVGLVYGLSTLQSTVFGVSPVQEPDYEERMRPEE</sequence>
<feature type="transmembrane region" description="Helical" evidence="6">
    <location>
        <begin position="260"/>
        <end position="281"/>
    </location>
</feature>
<dbReference type="InterPro" id="IPR018461">
    <property type="entry name" value="Na/H_Antiport_NhaC-like_C"/>
</dbReference>
<evidence type="ECO:0000256" key="4">
    <source>
        <dbReference type="ARBA" id="ARBA00022989"/>
    </source>
</evidence>
<feature type="transmembrane region" description="Helical" evidence="6">
    <location>
        <begin position="374"/>
        <end position="392"/>
    </location>
</feature>
<dbReference type="GeneID" id="76631349"/>
<name>A0ABD5W944_9EURY</name>
<evidence type="ECO:0000256" key="2">
    <source>
        <dbReference type="ARBA" id="ARBA00022475"/>
    </source>
</evidence>
<dbReference type="RefSeq" id="WP_267161976.1">
    <property type="nucleotide sequence ID" value="NZ_CP112972.1"/>
</dbReference>
<proteinExistence type="predicted"/>
<reference evidence="8 9" key="1">
    <citation type="journal article" date="2019" name="Int. J. Syst. Evol. Microbiol.">
        <title>The Global Catalogue of Microorganisms (GCM) 10K type strain sequencing project: providing services to taxonomists for standard genome sequencing and annotation.</title>
        <authorList>
            <consortium name="The Broad Institute Genomics Platform"/>
            <consortium name="The Broad Institute Genome Sequencing Center for Infectious Disease"/>
            <person name="Wu L."/>
            <person name="Ma J."/>
        </authorList>
    </citation>
    <scope>NUCLEOTIDE SEQUENCE [LARGE SCALE GENOMIC DNA]</scope>
    <source>
        <strain evidence="8 9">JCM 30072</strain>
    </source>
</reference>
<feature type="transmembrane region" description="Helical" evidence="6">
    <location>
        <begin position="29"/>
        <end position="50"/>
    </location>
</feature>
<comment type="caution">
    <text evidence="8">The sequence shown here is derived from an EMBL/GenBank/DDBJ whole genome shotgun (WGS) entry which is preliminary data.</text>
</comment>
<dbReference type="AlphaFoldDB" id="A0ABD5W944"/>
<feature type="transmembrane region" description="Helical" evidence="6">
    <location>
        <begin position="198"/>
        <end position="219"/>
    </location>
</feature>
<dbReference type="Proteomes" id="UP001596445">
    <property type="component" value="Unassembled WGS sequence"/>
</dbReference>
<comment type="subcellular location">
    <subcellularLocation>
        <location evidence="1">Cell membrane</location>
        <topology evidence="1">Multi-pass membrane protein</topology>
    </subcellularLocation>
</comment>
<keyword evidence="9" id="KW-1185">Reference proteome</keyword>
<gene>
    <name evidence="8" type="ORF">ACFQQG_14910</name>
</gene>
<feature type="transmembrane region" description="Helical" evidence="6">
    <location>
        <begin position="336"/>
        <end position="354"/>
    </location>
</feature>
<feature type="transmembrane region" description="Helical" evidence="6">
    <location>
        <begin position="6"/>
        <end position="22"/>
    </location>
</feature>